<sequence length="69" mass="7636">MELVGKLGRLGYLGGTKVIDHWKADNIPKETALAVLREATGLPDNQIIEKIELPPEPQYGLLYFGAPLY</sequence>
<protein>
    <submittedName>
        <fullName evidence="1">Uncharacterized protein</fullName>
    </submittedName>
</protein>
<organism evidence="1 2">
    <name type="scientific">Puia dinghuensis</name>
    <dbReference type="NCBI Taxonomy" id="1792502"/>
    <lineage>
        <taxon>Bacteria</taxon>
        <taxon>Pseudomonadati</taxon>
        <taxon>Bacteroidota</taxon>
        <taxon>Chitinophagia</taxon>
        <taxon>Chitinophagales</taxon>
        <taxon>Chitinophagaceae</taxon>
        <taxon>Puia</taxon>
    </lineage>
</organism>
<reference evidence="1" key="1">
    <citation type="journal article" date="2014" name="Int. J. Syst. Evol. Microbiol.">
        <title>Complete genome sequence of Corynebacterium casei LMG S-19264T (=DSM 44701T), isolated from a smear-ripened cheese.</title>
        <authorList>
            <consortium name="US DOE Joint Genome Institute (JGI-PGF)"/>
            <person name="Walter F."/>
            <person name="Albersmeier A."/>
            <person name="Kalinowski J."/>
            <person name="Ruckert C."/>
        </authorList>
    </citation>
    <scope>NUCLEOTIDE SEQUENCE</scope>
    <source>
        <strain evidence="1">CGMCC 1.15448</strain>
    </source>
</reference>
<evidence type="ECO:0000313" key="1">
    <source>
        <dbReference type="EMBL" id="GGA90088.1"/>
    </source>
</evidence>
<dbReference type="Proteomes" id="UP000607559">
    <property type="component" value="Unassembled WGS sequence"/>
</dbReference>
<gene>
    <name evidence="1" type="ORF">GCM10011511_11660</name>
</gene>
<reference evidence="1" key="2">
    <citation type="submission" date="2020-09" db="EMBL/GenBank/DDBJ databases">
        <authorList>
            <person name="Sun Q."/>
            <person name="Zhou Y."/>
        </authorList>
    </citation>
    <scope>NUCLEOTIDE SEQUENCE</scope>
    <source>
        <strain evidence="1">CGMCC 1.15448</strain>
    </source>
</reference>
<dbReference type="EMBL" id="BMJC01000001">
    <property type="protein sequence ID" value="GGA90088.1"/>
    <property type="molecule type" value="Genomic_DNA"/>
</dbReference>
<accession>A0A8J2XRR1</accession>
<keyword evidence="2" id="KW-1185">Reference proteome</keyword>
<proteinExistence type="predicted"/>
<evidence type="ECO:0000313" key="2">
    <source>
        <dbReference type="Proteomes" id="UP000607559"/>
    </source>
</evidence>
<name>A0A8J2XRR1_9BACT</name>
<dbReference type="AlphaFoldDB" id="A0A8J2XRR1"/>
<comment type="caution">
    <text evidence="1">The sequence shown here is derived from an EMBL/GenBank/DDBJ whole genome shotgun (WGS) entry which is preliminary data.</text>
</comment>